<keyword evidence="4" id="KW-1185">Reference proteome</keyword>
<dbReference type="EMBL" id="JACHVB010000020">
    <property type="protein sequence ID" value="MBC2594175.1"/>
    <property type="molecule type" value="Genomic_DNA"/>
</dbReference>
<proteinExistence type="predicted"/>
<name>A0A842HCF7_9BACT</name>
<organism evidence="3 4">
    <name type="scientific">Ruficoccus amylovorans</name>
    <dbReference type="NCBI Taxonomy" id="1804625"/>
    <lineage>
        <taxon>Bacteria</taxon>
        <taxon>Pseudomonadati</taxon>
        <taxon>Verrucomicrobiota</taxon>
        <taxon>Opitutia</taxon>
        <taxon>Puniceicoccales</taxon>
        <taxon>Cerasicoccaceae</taxon>
        <taxon>Ruficoccus</taxon>
    </lineage>
</organism>
<dbReference type="PROSITE" id="PS51257">
    <property type="entry name" value="PROKAR_LIPOPROTEIN"/>
    <property type="match status" value="1"/>
</dbReference>
<comment type="caution">
    <text evidence="3">The sequence shown here is derived from an EMBL/GenBank/DDBJ whole genome shotgun (WGS) entry which is preliminary data.</text>
</comment>
<evidence type="ECO:0000313" key="4">
    <source>
        <dbReference type="Proteomes" id="UP000546464"/>
    </source>
</evidence>
<dbReference type="Proteomes" id="UP000546464">
    <property type="component" value="Unassembled WGS sequence"/>
</dbReference>
<gene>
    <name evidence="3" type="ORF">H5P28_07860</name>
</gene>
<sequence length="668" mass="74903">MKFKKLTALSFACLAGIATGCGRQATPPERPLSDASASSAEKQSSAVKPRPEDDPVQSVAAAYESRRDRLRSTTFGMTAEDYLAGRQPDAPDGSYNVFGSYASTALRLGLQPEAANRTLREICASLGEPRSRNKTVVDDSGFTMMELVRVYNALNGSPLLEPATREAIVDALCRFDFSPKHGSENHLLVFWTARYLIAQHMPDVVFSAYKGKTGAELAREDGERLKRFIRYRARQGWGEFDSGGYMFLSFNAILSLYDFSQDEELKTLAGMMANVMLADMAVDTVFGVYGGARGRVKGQVLDQGRDGERGSPPMYTVNELQYLYFGLVDPEPESGQERLLSFTPMNYWQRSNESLFSSFRPLDIVVRIALDRPEPYVNKERKHLHNMADVVPLQPLEGSIRKYTWYTPQYIMGSLQWQDPYPADLKAGVYAKHQQHDGGLSIPHGTSTHIFVHHPGNGDIHTYWEGDFGCLCRDSFQHKAAQLSLFEIPDREPYQLVHAYFPRENFDEVTEKDGWIFARCGDVYAALYLTDGYTWTTSGKWAGRELTSAGSRKGAVLEAGSRREHGSFEAFCQEVLGNEVIFDPETMSLSYDSASAGLIELHRNGARTVDGQPVDLDYPTYDCPYLQSRWDSGVIDFIHGDRRVRMDFNKAEIITEPAEVAVLPRHEK</sequence>
<evidence type="ECO:0000256" key="1">
    <source>
        <dbReference type="SAM" id="MobiDB-lite"/>
    </source>
</evidence>
<feature type="compositionally biased region" description="Low complexity" evidence="1">
    <location>
        <begin position="33"/>
        <end position="46"/>
    </location>
</feature>
<feature type="chain" id="PRO_5032409789" evidence="2">
    <location>
        <begin position="21"/>
        <end position="668"/>
    </location>
</feature>
<keyword evidence="2" id="KW-0732">Signal</keyword>
<protein>
    <submittedName>
        <fullName evidence="3">Uncharacterized protein</fullName>
    </submittedName>
</protein>
<evidence type="ECO:0000313" key="3">
    <source>
        <dbReference type="EMBL" id="MBC2594175.1"/>
    </source>
</evidence>
<reference evidence="3 4" key="1">
    <citation type="submission" date="2020-07" db="EMBL/GenBank/DDBJ databases">
        <authorList>
            <person name="Feng X."/>
        </authorList>
    </citation>
    <scope>NUCLEOTIDE SEQUENCE [LARGE SCALE GENOMIC DNA]</scope>
    <source>
        <strain evidence="3 4">JCM31066</strain>
    </source>
</reference>
<dbReference type="RefSeq" id="WP_185675157.1">
    <property type="nucleotide sequence ID" value="NZ_JACHVB010000020.1"/>
</dbReference>
<feature type="region of interest" description="Disordered" evidence="1">
    <location>
        <begin position="23"/>
        <end position="57"/>
    </location>
</feature>
<evidence type="ECO:0000256" key="2">
    <source>
        <dbReference type="SAM" id="SignalP"/>
    </source>
</evidence>
<dbReference type="AlphaFoldDB" id="A0A842HCF7"/>
<feature type="signal peptide" evidence="2">
    <location>
        <begin position="1"/>
        <end position="20"/>
    </location>
</feature>
<accession>A0A842HCF7</accession>